<organism evidence="1 2">
    <name type="scientific">Extensimonas vulgaris</name>
    <dbReference type="NCBI Taxonomy" id="1031594"/>
    <lineage>
        <taxon>Bacteria</taxon>
        <taxon>Pseudomonadati</taxon>
        <taxon>Pseudomonadota</taxon>
        <taxon>Betaproteobacteria</taxon>
        <taxon>Burkholderiales</taxon>
        <taxon>Comamonadaceae</taxon>
        <taxon>Extensimonas</taxon>
    </lineage>
</organism>
<dbReference type="InterPro" id="IPR011042">
    <property type="entry name" value="6-blade_b-propeller_TolB-like"/>
</dbReference>
<dbReference type="EMBL" id="QPJU01000015">
    <property type="protein sequence ID" value="RCX07323.1"/>
    <property type="molecule type" value="Genomic_DNA"/>
</dbReference>
<gene>
    <name evidence="1" type="ORF">DFR45_11517</name>
</gene>
<dbReference type="Gene3D" id="2.120.10.30">
    <property type="entry name" value="TolB, C-terminal domain"/>
    <property type="match status" value="1"/>
</dbReference>
<dbReference type="OrthoDB" id="8872498at2"/>
<name>A0A369ADU4_9BURK</name>
<evidence type="ECO:0000313" key="2">
    <source>
        <dbReference type="Proteomes" id="UP000252174"/>
    </source>
</evidence>
<evidence type="ECO:0008006" key="3">
    <source>
        <dbReference type="Google" id="ProtNLM"/>
    </source>
</evidence>
<dbReference type="AlphaFoldDB" id="A0A369ADU4"/>
<accession>A0A369ADU4</accession>
<dbReference type="GO" id="GO:0016787">
    <property type="term" value="F:hydrolase activity"/>
    <property type="evidence" value="ECO:0007669"/>
    <property type="project" value="TreeGrafter"/>
</dbReference>
<sequence length="363" mass="39038">MKNPLSAWLDRLLGRGEAATTVPIMDGALRPNRLLDEAHVLARLPGIEDIACSADQLWVCAVSDVYRLAGDGLQKVHSLPAPVTALAAAPDGTLAVALQGRKVLLLGGAHDGAEIDQVAGQPLRSVNALAFGAQTLWITEGSRQRDYAQWSHDLMELGRSGRVCAWHWAEGRSKEVAKDLAFAFGAAEGADGALLVSESWRHRVLALRDGQAQPWLHDMPAYPSRMARAAGGGFWLTCFAARTQLVEFVLREPTYRKRMMAEIDPAYWIAPALSSGHSYLEPLQGAGVKQMGIVKPWAPPRSYGLVIRVSAQGRIESSLHSRVDGHHHGITAVAEFDGALYVASKGSGQLLRLPLASIQGSAA</sequence>
<dbReference type="PANTHER" id="PTHR10426">
    <property type="entry name" value="STRICTOSIDINE SYNTHASE-RELATED"/>
    <property type="match status" value="1"/>
</dbReference>
<evidence type="ECO:0000313" key="1">
    <source>
        <dbReference type="EMBL" id="RCX07323.1"/>
    </source>
</evidence>
<protein>
    <recommendedName>
        <fullName evidence="3">Strictosidine synthase</fullName>
    </recommendedName>
</protein>
<comment type="caution">
    <text evidence="1">The sequence shown here is derived from an EMBL/GenBank/DDBJ whole genome shotgun (WGS) entry which is preliminary data.</text>
</comment>
<dbReference type="Proteomes" id="UP000252174">
    <property type="component" value="Unassembled WGS sequence"/>
</dbReference>
<proteinExistence type="predicted"/>
<keyword evidence="2" id="KW-1185">Reference proteome</keyword>
<reference evidence="1 2" key="1">
    <citation type="submission" date="2018-07" db="EMBL/GenBank/DDBJ databases">
        <title>Genomic Encyclopedia of Type Strains, Phase IV (KMG-IV): sequencing the most valuable type-strain genomes for metagenomic binning, comparative biology and taxonomic classification.</title>
        <authorList>
            <person name="Goeker M."/>
        </authorList>
    </citation>
    <scope>NUCLEOTIDE SEQUENCE [LARGE SCALE GENOMIC DNA]</scope>
    <source>
        <strain evidence="1 2">DSM 100911</strain>
    </source>
</reference>
<dbReference type="RefSeq" id="WP_114484291.1">
    <property type="nucleotide sequence ID" value="NZ_QPJU01000015.1"/>
</dbReference>
<dbReference type="SUPFAM" id="SSF63829">
    <property type="entry name" value="Calcium-dependent phosphotriesterase"/>
    <property type="match status" value="1"/>
</dbReference>
<dbReference type="PANTHER" id="PTHR10426:SF88">
    <property type="entry name" value="ADIPOCYTE PLASMA MEMBRANE-ASSOCIATED PROTEIN HEMOMUCIN-RELATED"/>
    <property type="match status" value="1"/>
</dbReference>